<dbReference type="OrthoDB" id="9803993at2"/>
<keyword evidence="5 10" id="KW-0031">Aminopeptidase</keyword>
<evidence type="ECO:0000256" key="1">
    <source>
        <dbReference type="ARBA" id="ARBA00001941"/>
    </source>
</evidence>
<comment type="cofactor">
    <cofactor evidence="2">
        <name>Mg(2+)</name>
        <dbReference type="ChEBI" id="CHEBI:18420"/>
    </cofactor>
</comment>
<dbReference type="GO" id="GO:0006508">
    <property type="term" value="P:proteolysis"/>
    <property type="evidence" value="ECO:0007669"/>
    <property type="project" value="UniProtKB-KW"/>
</dbReference>
<dbReference type="InterPro" id="IPR035097">
    <property type="entry name" value="M29_N-terminal"/>
</dbReference>
<dbReference type="Pfam" id="PF02073">
    <property type="entry name" value="Peptidase_M29"/>
    <property type="match status" value="1"/>
</dbReference>
<keyword evidence="7" id="KW-0479">Metal-binding</keyword>
<dbReference type="PRINTS" id="PR00919">
    <property type="entry name" value="THERMOPTASE"/>
</dbReference>
<comment type="cofactor">
    <cofactor evidence="3">
        <name>Zn(2+)</name>
        <dbReference type="ChEBI" id="CHEBI:29105"/>
    </cofactor>
</comment>
<gene>
    <name evidence="10" type="ORF">SAMN02982927_02567</name>
</gene>
<evidence type="ECO:0000313" key="11">
    <source>
        <dbReference type="Proteomes" id="UP000198752"/>
    </source>
</evidence>
<evidence type="ECO:0000256" key="2">
    <source>
        <dbReference type="ARBA" id="ARBA00001946"/>
    </source>
</evidence>
<dbReference type="SUPFAM" id="SSF144052">
    <property type="entry name" value="Thermophilic metalloprotease-like"/>
    <property type="match status" value="1"/>
</dbReference>
<organism evidence="10 11">
    <name type="scientific">Sporolactobacillus nakayamae</name>
    <dbReference type="NCBI Taxonomy" id="269670"/>
    <lineage>
        <taxon>Bacteria</taxon>
        <taxon>Bacillati</taxon>
        <taxon>Bacillota</taxon>
        <taxon>Bacilli</taxon>
        <taxon>Bacillales</taxon>
        <taxon>Sporolactobacillaceae</taxon>
        <taxon>Sporolactobacillus</taxon>
    </lineage>
</organism>
<proteinExistence type="inferred from homology"/>
<accession>A0A1I2U6J8</accession>
<dbReference type="PANTHER" id="PTHR34448:SF3">
    <property type="entry name" value="AMINOPEPTIDASE AMPS"/>
    <property type="match status" value="1"/>
</dbReference>
<dbReference type="Proteomes" id="UP000198752">
    <property type="component" value="Unassembled WGS sequence"/>
</dbReference>
<evidence type="ECO:0000256" key="7">
    <source>
        <dbReference type="ARBA" id="ARBA00022723"/>
    </source>
</evidence>
<keyword evidence="6" id="KW-0645">Protease</keyword>
<dbReference type="GO" id="GO:0008237">
    <property type="term" value="F:metallopeptidase activity"/>
    <property type="evidence" value="ECO:0007669"/>
    <property type="project" value="UniProtKB-KW"/>
</dbReference>
<dbReference type="PANTHER" id="PTHR34448">
    <property type="entry name" value="AMINOPEPTIDASE"/>
    <property type="match status" value="1"/>
</dbReference>
<evidence type="ECO:0000256" key="8">
    <source>
        <dbReference type="ARBA" id="ARBA00022801"/>
    </source>
</evidence>
<dbReference type="GO" id="GO:0004177">
    <property type="term" value="F:aminopeptidase activity"/>
    <property type="evidence" value="ECO:0007669"/>
    <property type="project" value="UniProtKB-KW"/>
</dbReference>
<dbReference type="InterPro" id="IPR052170">
    <property type="entry name" value="M29_Exopeptidase"/>
</dbReference>
<evidence type="ECO:0000256" key="6">
    <source>
        <dbReference type="ARBA" id="ARBA00022670"/>
    </source>
</evidence>
<evidence type="ECO:0000313" key="10">
    <source>
        <dbReference type="EMBL" id="SFG72633.1"/>
    </source>
</evidence>
<evidence type="ECO:0000256" key="5">
    <source>
        <dbReference type="ARBA" id="ARBA00022438"/>
    </source>
</evidence>
<reference evidence="11" key="1">
    <citation type="submission" date="2016-10" db="EMBL/GenBank/DDBJ databases">
        <authorList>
            <person name="Varghese N."/>
            <person name="Submissions S."/>
        </authorList>
    </citation>
    <scope>NUCLEOTIDE SEQUENCE [LARGE SCALE GENOMIC DNA]</scope>
    <source>
        <strain evidence="11">ATCC 700379</strain>
    </source>
</reference>
<dbReference type="AlphaFoldDB" id="A0A1I2U6J8"/>
<evidence type="ECO:0000256" key="9">
    <source>
        <dbReference type="ARBA" id="ARBA00023049"/>
    </source>
</evidence>
<evidence type="ECO:0000256" key="4">
    <source>
        <dbReference type="ARBA" id="ARBA00008236"/>
    </source>
</evidence>
<sequence>MDNFEMLLDHYADITVTIGLNVQKDQDVMIFAPIESPEFVRKVVKRAYEVGARNVFVDWDDEQITRLKLGLAPEQSLSHFPDWRARTFQELSDQNAAFLYIYSPNPELLKGIDPLRIAAAQKAAAAANKQFSNDKSSAKVSWTIVSVPTLAWSATIFPKMDESERMDTLWQQIFKITRADQANPEEAWKQHIQSLTDKLNYFNEKRFKKLHYKAPGTDLTIELPAEHLWVGGGMVNDQGTPFQPNMPTEEIFTMPHKNGVNGTVASTKPLNYGGNLINNFSITFKNGRIVAYHAEQGQDTLKQIIETDDGAHYLGEVSLVPHHSPISETNLIFYNTLFDENASCHLAIGHSFPFNYRGGRKMSLETLESLGANQSLTHVDFMVGSGELAIDGETADGKQIPIFRKGNWVI</sequence>
<comment type="similarity">
    <text evidence="4">Belongs to the peptidase M29 family.</text>
</comment>
<dbReference type="EMBL" id="FOOY01000019">
    <property type="protein sequence ID" value="SFG72633.1"/>
    <property type="molecule type" value="Genomic_DNA"/>
</dbReference>
<evidence type="ECO:0000256" key="3">
    <source>
        <dbReference type="ARBA" id="ARBA00001947"/>
    </source>
</evidence>
<protein>
    <submittedName>
        <fullName evidence="10">Aminopeptidase</fullName>
    </submittedName>
</protein>
<dbReference type="RefSeq" id="WP_093673559.1">
    <property type="nucleotide sequence ID" value="NZ_FOOY01000019.1"/>
</dbReference>
<keyword evidence="11" id="KW-1185">Reference proteome</keyword>
<comment type="cofactor">
    <cofactor evidence="1">
        <name>Co(2+)</name>
        <dbReference type="ChEBI" id="CHEBI:48828"/>
    </cofactor>
</comment>
<dbReference type="GO" id="GO:0046872">
    <property type="term" value="F:metal ion binding"/>
    <property type="evidence" value="ECO:0007669"/>
    <property type="project" value="UniProtKB-KW"/>
</dbReference>
<dbReference type="InterPro" id="IPR000787">
    <property type="entry name" value="Peptidase_M29"/>
</dbReference>
<dbReference type="Gene3D" id="3.40.1830.10">
    <property type="entry name" value="Thermophilic metalloprotease (M29)"/>
    <property type="match status" value="1"/>
</dbReference>
<keyword evidence="9" id="KW-0482">Metalloprotease</keyword>
<name>A0A1I2U6J8_9BACL</name>
<keyword evidence="8" id="KW-0378">Hydrolase</keyword>